<sequence>MASRFEMIVKVINRRSGLSVTVNGEVNGSFHSILPRHIAVELGLLIEGEATIGSCCSLVKANYSHVDLMIGDKSIYTMVLITDYLDKVIIGINDLKSLQGIRRS</sequence>
<evidence type="ECO:0000313" key="1">
    <source>
        <dbReference type="EMBL" id="ABW02792.1"/>
    </source>
</evidence>
<dbReference type="AlphaFoldDB" id="A8MC08"/>
<organism evidence="1 2">
    <name type="scientific">Caldivirga maquilingensis (strain ATCC 700844 / DSM 13496 / JCM 10307 / IC-167)</name>
    <dbReference type="NCBI Taxonomy" id="397948"/>
    <lineage>
        <taxon>Archaea</taxon>
        <taxon>Thermoproteota</taxon>
        <taxon>Thermoprotei</taxon>
        <taxon>Thermoproteales</taxon>
        <taxon>Thermoproteaceae</taxon>
        <taxon>Caldivirga</taxon>
    </lineage>
</organism>
<dbReference type="RefSeq" id="WP_012187011.1">
    <property type="nucleotide sequence ID" value="NC_009954.1"/>
</dbReference>
<protein>
    <submittedName>
        <fullName evidence="1">Uncharacterized protein</fullName>
    </submittedName>
</protein>
<dbReference type="Proteomes" id="UP000001137">
    <property type="component" value="Chromosome"/>
</dbReference>
<accession>A8MC08</accession>
<dbReference type="eggNOG" id="arCOG03741">
    <property type="taxonomic scope" value="Archaea"/>
</dbReference>
<dbReference type="KEGG" id="cma:Cmaq_1976"/>
<reference evidence="1 2" key="1">
    <citation type="submission" date="2007-10" db="EMBL/GenBank/DDBJ databases">
        <title>Complete sequence of Caldivirga maquilingensis IC-167.</title>
        <authorList>
            <consortium name="US DOE Joint Genome Institute"/>
            <person name="Copeland A."/>
            <person name="Lucas S."/>
            <person name="Lapidus A."/>
            <person name="Barry K."/>
            <person name="Glavina del Rio T."/>
            <person name="Dalin E."/>
            <person name="Tice H."/>
            <person name="Pitluck S."/>
            <person name="Saunders E."/>
            <person name="Brettin T."/>
            <person name="Bruce D."/>
            <person name="Detter J.C."/>
            <person name="Han C."/>
            <person name="Schmutz J."/>
            <person name="Larimer F."/>
            <person name="Land M."/>
            <person name="Hauser L."/>
            <person name="Kyrpides N."/>
            <person name="Ivanova N."/>
            <person name="Biddle J.F."/>
            <person name="Zhang Z."/>
            <person name="Fitz-Gibbon S.T."/>
            <person name="Lowe T.M."/>
            <person name="Saltikov C."/>
            <person name="House C.H."/>
            <person name="Richardson P."/>
        </authorList>
    </citation>
    <scope>NUCLEOTIDE SEQUENCE [LARGE SCALE GENOMIC DNA]</scope>
    <source>
        <strain evidence="2">ATCC 700844 / DSM 13496 / JCM 10307 / IC-167</strain>
    </source>
</reference>
<gene>
    <name evidence="1" type="ordered locus">Cmaq_1976</name>
</gene>
<name>A8MC08_CALMQ</name>
<dbReference type="GeneID" id="5708572"/>
<dbReference type="HOGENOM" id="CLU_2243692_0_0_2"/>
<proteinExistence type="predicted"/>
<evidence type="ECO:0000313" key="2">
    <source>
        <dbReference type="Proteomes" id="UP000001137"/>
    </source>
</evidence>
<dbReference type="EMBL" id="CP000852">
    <property type="protein sequence ID" value="ABW02792.1"/>
    <property type="molecule type" value="Genomic_DNA"/>
</dbReference>
<keyword evidence="2" id="KW-1185">Reference proteome</keyword>